<dbReference type="InterPro" id="IPR000064">
    <property type="entry name" value="NLP_P60_dom"/>
</dbReference>
<evidence type="ECO:0000256" key="3">
    <source>
        <dbReference type="ARBA" id="ARBA00022801"/>
    </source>
</evidence>
<dbReference type="Pfam" id="PF00877">
    <property type="entry name" value="NLPC_P60"/>
    <property type="match status" value="1"/>
</dbReference>
<gene>
    <name evidence="7" type="ORF">COLSTE_01740</name>
</gene>
<dbReference type="eggNOG" id="COG0791">
    <property type="taxonomic scope" value="Bacteria"/>
</dbReference>
<reference evidence="7 8" key="2">
    <citation type="submission" date="2008-10" db="EMBL/GenBank/DDBJ databases">
        <authorList>
            <person name="Fulton L."/>
            <person name="Clifton S."/>
            <person name="Fulton B."/>
            <person name="Xu J."/>
            <person name="Minx P."/>
            <person name="Pepin K.H."/>
            <person name="Johnson M."/>
            <person name="Thiruvilangam P."/>
            <person name="Bhonagiri V."/>
            <person name="Nash W.E."/>
            <person name="Mardis E.R."/>
            <person name="Wilson R.K."/>
        </authorList>
    </citation>
    <scope>NUCLEOTIDE SEQUENCE [LARGE SCALE GENOMIC DNA]</scope>
    <source>
        <strain evidence="7 8">DSM 13279</strain>
    </source>
</reference>
<dbReference type="RefSeq" id="WP_006721371.1">
    <property type="nucleotide sequence ID" value="NZ_DS995476.1"/>
</dbReference>
<reference evidence="7 8" key="1">
    <citation type="submission" date="2008-10" db="EMBL/GenBank/DDBJ databases">
        <title>Draft genome sequence of Collinsella stercoris (DSM 13279).</title>
        <authorList>
            <person name="Sudarsanam P."/>
            <person name="Ley R."/>
            <person name="Guruge J."/>
            <person name="Turnbaugh P.J."/>
            <person name="Mahowald M."/>
            <person name="Liep D."/>
            <person name="Gordon J."/>
        </authorList>
    </citation>
    <scope>NUCLEOTIDE SEQUENCE [LARGE SCALE GENOMIC DNA]</scope>
    <source>
        <strain evidence="7 8">DSM 13279</strain>
    </source>
</reference>
<dbReference type="EMBL" id="ABXJ01000096">
    <property type="protein sequence ID" value="EEA90085.1"/>
    <property type="molecule type" value="Genomic_DNA"/>
</dbReference>
<keyword evidence="2" id="KW-0645">Protease</keyword>
<sequence>MLIAIGTSFSIPQVGYSEDVEGLAAEDLSTEPSSSNTCEDPAFAAASESRVAYELNYQDVFASEKGLAIRLGGWDPAAQTFVVDSTWTKTLERAQSDGRRHVVYCDFFTDVSLAQSQIDGMLRALSSTTLDCPLFLSLSDEAHTSQQLSVLTSALDNFQEQGYLVGVMARSSWWEDLPDNSLANGVLVWSEQDGYSDIPHIKDYGGIEGESSESALDSDGEDLPSDSGPFDSAVEGDVPSSLSTEGSLQLGFRVHCSNVGWMDPVGSGDIGGDLEREHPVEAIEFDTSDQLIKNSLRITTHVAEKGWASAVTGEQMAGSTGQSLPMQAISIELAGNLASTHDVYYRVFVDGVGWMGLAKNGEYAGTQGKAKSILGIQVFLQESDDAAPVVSAPAVDEAFQCVPAAVSYAAHVTNLGWLATASNGATAGTVGKALSLQAISFKLAQLLPNESGAIEGDAHVSEIGWQGWRTGQIGTTGRNLPIEAVRFRLSGNASDVYDVYYRLHVSDIGWMGWAKNGEPAGTQGYAKSAEAIQLVLVQKDGRAPDSSDSATEDAFRKKPLGISYQAHVSNIGWTGYVSDGNTVGTTGRALPMEAVKASLTNLGEDEEGCIRLSAHVSEIGWMDWATGTAGTTGQHKSMEAIKAKLDGNIATHYDLYYRVHCAGFGWLGWTKNGGEAGTSGLSCPIEALQIRLVKKGAPAPNEGTAFISAPVGLISASIAGSWQPTVTFGAVAGTTGQGRSLDGFKLSIDSAVDGSVSYRAHCANIGWQNYVEEGSVAGGAGSGNALQAIQISLTGDLSKLFDIWYRVHVDDIGWLAWASNGMTAGTTSCALNIQAIQVVVRAKGSSAPGATSGSSYVNKAALPYVGFQNPSGYPQVSNKTVKLPSYCHGEFTYVTPSRIPFNATRQQCVEAFIGRAVEYLGTRYIEPYSTAPGGAVDCSGLVLQCLYATGMDMGWYNPYNHRWLPEQTYNSMNWYRNNTFKPVSVSNMIRGDVVYYSGHIAIYLGNGQIIDSWPRIGVTIRSLYAPGTPIGAGRPYVS</sequence>
<dbReference type="STRING" id="445975.COLSTE_01740"/>
<dbReference type="Gene3D" id="3.90.1720.10">
    <property type="entry name" value="endopeptidase domain like (from Nostoc punctiforme)"/>
    <property type="match status" value="1"/>
</dbReference>
<keyword evidence="4" id="KW-0788">Thiol protease</keyword>
<evidence type="ECO:0000259" key="6">
    <source>
        <dbReference type="PROSITE" id="PS51935"/>
    </source>
</evidence>
<comment type="similarity">
    <text evidence="1">Belongs to the peptidase C40 family.</text>
</comment>
<evidence type="ECO:0000313" key="8">
    <source>
        <dbReference type="Proteomes" id="UP000003560"/>
    </source>
</evidence>
<feature type="domain" description="NlpC/P60" evidence="6">
    <location>
        <begin position="906"/>
        <end position="1038"/>
    </location>
</feature>
<dbReference type="AlphaFoldDB" id="B6GCB7"/>
<dbReference type="HOGENOM" id="CLU_292982_0_0_11"/>
<protein>
    <submittedName>
        <fullName evidence="7">NlpC/P60 family protein</fullName>
    </submittedName>
</protein>
<proteinExistence type="inferred from homology"/>
<dbReference type="Pfam" id="PF07538">
    <property type="entry name" value="ChW"/>
    <property type="match status" value="10"/>
</dbReference>
<evidence type="ECO:0000313" key="7">
    <source>
        <dbReference type="EMBL" id="EEA90085.1"/>
    </source>
</evidence>
<evidence type="ECO:0000256" key="2">
    <source>
        <dbReference type="ARBA" id="ARBA00022670"/>
    </source>
</evidence>
<organism evidence="7 8">
    <name type="scientific">Collinsella stercoris DSM 13279</name>
    <dbReference type="NCBI Taxonomy" id="445975"/>
    <lineage>
        <taxon>Bacteria</taxon>
        <taxon>Bacillati</taxon>
        <taxon>Actinomycetota</taxon>
        <taxon>Coriobacteriia</taxon>
        <taxon>Coriobacteriales</taxon>
        <taxon>Coriobacteriaceae</taxon>
        <taxon>Collinsella</taxon>
    </lineage>
</organism>
<evidence type="ECO:0000256" key="5">
    <source>
        <dbReference type="SAM" id="MobiDB-lite"/>
    </source>
</evidence>
<feature type="region of interest" description="Disordered" evidence="5">
    <location>
        <begin position="200"/>
        <end position="242"/>
    </location>
</feature>
<dbReference type="SUPFAM" id="SSF54001">
    <property type="entry name" value="Cysteine proteinases"/>
    <property type="match status" value="1"/>
</dbReference>
<accession>B6GCB7</accession>
<dbReference type="eggNOG" id="COG2385">
    <property type="taxonomic scope" value="Bacteria"/>
</dbReference>
<dbReference type="InterPro" id="IPR006637">
    <property type="entry name" value="ChW"/>
</dbReference>
<dbReference type="SMART" id="SM00728">
    <property type="entry name" value="ChW"/>
    <property type="match status" value="12"/>
</dbReference>
<keyword evidence="3" id="KW-0378">Hydrolase</keyword>
<dbReference type="Proteomes" id="UP000003560">
    <property type="component" value="Unassembled WGS sequence"/>
</dbReference>
<dbReference type="GO" id="GO:0006508">
    <property type="term" value="P:proteolysis"/>
    <property type="evidence" value="ECO:0007669"/>
    <property type="project" value="UniProtKB-KW"/>
</dbReference>
<comment type="caution">
    <text evidence="7">The sequence shown here is derived from an EMBL/GenBank/DDBJ whole genome shotgun (WGS) entry which is preliminary data.</text>
</comment>
<dbReference type="InterPro" id="IPR038765">
    <property type="entry name" value="Papain-like_cys_pep_sf"/>
</dbReference>
<dbReference type="GO" id="GO:0008234">
    <property type="term" value="F:cysteine-type peptidase activity"/>
    <property type="evidence" value="ECO:0007669"/>
    <property type="project" value="UniProtKB-KW"/>
</dbReference>
<keyword evidence="8" id="KW-1185">Reference proteome</keyword>
<evidence type="ECO:0000256" key="4">
    <source>
        <dbReference type="ARBA" id="ARBA00022807"/>
    </source>
</evidence>
<dbReference type="GeneID" id="98003428"/>
<dbReference type="PROSITE" id="PS51935">
    <property type="entry name" value="NLPC_P60"/>
    <property type="match status" value="1"/>
</dbReference>
<name>B6GCB7_9ACTN</name>
<evidence type="ECO:0000256" key="1">
    <source>
        <dbReference type="ARBA" id="ARBA00007074"/>
    </source>
</evidence>